<accession>A0A366Y0T8</accession>
<dbReference type="PANTHER" id="PTHR43669">
    <property type="entry name" value="5-KETO-D-GLUCONATE 5-REDUCTASE"/>
    <property type="match status" value="1"/>
</dbReference>
<evidence type="ECO:0000256" key="3">
    <source>
        <dbReference type="RuleBase" id="RU000363"/>
    </source>
</evidence>
<dbReference type="SUPFAM" id="SSF51735">
    <property type="entry name" value="NAD(P)-binding Rossmann-fold domains"/>
    <property type="match status" value="1"/>
</dbReference>
<reference evidence="5 6" key="1">
    <citation type="submission" date="2018-07" db="EMBL/GenBank/DDBJ databases">
        <title>Lottiidibacillus patelloidae gen. nov., sp. nov., isolated from the intestinal tract of a marine limpet and the reclassification of B. taeanensis BH030017T, B. algicola KMM 3737T and B. hwajinpoensis SW-72T as genus Lottiidibacillus.</title>
        <authorList>
            <person name="Liu R."/>
            <person name="Huang Z."/>
        </authorList>
    </citation>
    <scope>NUCLEOTIDE SEQUENCE [LARGE SCALE GENOMIC DNA]</scope>
    <source>
        <strain evidence="5 6">BH030017</strain>
    </source>
</reference>
<dbReference type="PRINTS" id="PR00080">
    <property type="entry name" value="SDRFAMILY"/>
</dbReference>
<comment type="similarity">
    <text evidence="1 3">Belongs to the short-chain dehydrogenases/reductases (SDR) family.</text>
</comment>
<protein>
    <submittedName>
        <fullName evidence="5">SDR family NAD(P)-dependent oxidoreductase</fullName>
    </submittedName>
</protein>
<dbReference type="PANTHER" id="PTHR43669:SF3">
    <property type="entry name" value="ALCOHOL DEHYDROGENASE, PUTATIVE (AFU_ORTHOLOGUE AFUA_3G03445)-RELATED"/>
    <property type="match status" value="1"/>
</dbReference>
<evidence type="ECO:0000256" key="2">
    <source>
        <dbReference type="ARBA" id="ARBA00023002"/>
    </source>
</evidence>
<keyword evidence="6" id="KW-1185">Reference proteome</keyword>
<evidence type="ECO:0000259" key="4">
    <source>
        <dbReference type="SMART" id="SM00822"/>
    </source>
</evidence>
<dbReference type="Pfam" id="PF00106">
    <property type="entry name" value="adh_short"/>
    <property type="match status" value="1"/>
</dbReference>
<dbReference type="EMBL" id="QOCW01000008">
    <property type="protein sequence ID" value="RBW69791.1"/>
    <property type="molecule type" value="Genomic_DNA"/>
</dbReference>
<dbReference type="AlphaFoldDB" id="A0A366Y0T8"/>
<comment type="caution">
    <text evidence="5">The sequence shown here is derived from an EMBL/GenBank/DDBJ whole genome shotgun (WGS) entry which is preliminary data.</text>
</comment>
<dbReference type="RefSeq" id="WP_113805874.1">
    <property type="nucleotide sequence ID" value="NZ_QOCW01000008.1"/>
</dbReference>
<keyword evidence="2" id="KW-0560">Oxidoreductase</keyword>
<dbReference type="CDD" id="cd05233">
    <property type="entry name" value="SDR_c"/>
    <property type="match status" value="1"/>
</dbReference>
<proteinExistence type="inferred from homology"/>
<dbReference type="InterPro" id="IPR057326">
    <property type="entry name" value="KR_dom"/>
</dbReference>
<dbReference type="SMART" id="SM00822">
    <property type="entry name" value="PKS_KR"/>
    <property type="match status" value="1"/>
</dbReference>
<dbReference type="InterPro" id="IPR002347">
    <property type="entry name" value="SDR_fam"/>
</dbReference>
<feature type="domain" description="Ketoreductase" evidence="4">
    <location>
        <begin position="7"/>
        <end position="187"/>
    </location>
</feature>
<dbReference type="Gene3D" id="3.40.50.720">
    <property type="entry name" value="NAD(P)-binding Rossmann-like Domain"/>
    <property type="match status" value="1"/>
</dbReference>
<dbReference type="Proteomes" id="UP000253314">
    <property type="component" value="Unassembled WGS sequence"/>
</dbReference>
<sequence length="236" mass="25416">MVDLQNKVVIVTGAGSGLGKETAIVLAKAGAKVAICGRRTHKLAAVEEIISASGQGEVLAVTADVSVESEVKMFIQAVLEKFGRIDVLINNAAVFQQYDAVDMSLDTWNFHIDNNVTSVFLMMRESLSIMREQKSGKIINITSGLAREGAAGFGAYSASKAAVESLTYSVDDEEYKNSIAAHVFNPGVMKTELQSFGDDPTYAAGKLAAFIKSNMPSKKRPVYLEEIEDEEKAVVK</sequence>
<dbReference type="GO" id="GO:0016491">
    <property type="term" value="F:oxidoreductase activity"/>
    <property type="evidence" value="ECO:0007669"/>
    <property type="project" value="UniProtKB-KW"/>
</dbReference>
<dbReference type="PRINTS" id="PR00081">
    <property type="entry name" value="GDHRDH"/>
</dbReference>
<gene>
    <name evidence="5" type="ORF">DS031_09675</name>
</gene>
<evidence type="ECO:0000313" key="5">
    <source>
        <dbReference type="EMBL" id="RBW69791.1"/>
    </source>
</evidence>
<evidence type="ECO:0000313" key="6">
    <source>
        <dbReference type="Proteomes" id="UP000253314"/>
    </source>
</evidence>
<organism evidence="5 6">
    <name type="scientific">Bacillus taeanensis</name>
    <dbReference type="NCBI Taxonomy" id="273032"/>
    <lineage>
        <taxon>Bacteria</taxon>
        <taxon>Bacillati</taxon>
        <taxon>Bacillota</taxon>
        <taxon>Bacilli</taxon>
        <taxon>Bacillales</taxon>
        <taxon>Bacillaceae</taxon>
        <taxon>Bacillus</taxon>
    </lineage>
</organism>
<name>A0A366Y0T8_9BACI</name>
<dbReference type="OrthoDB" id="2835330at2"/>
<evidence type="ECO:0000256" key="1">
    <source>
        <dbReference type="ARBA" id="ARBA00006484"/>
    </source>
</evidence>
<dbReference type="InterPro" id="IPR036291">
    <property type="entry name" value="NAD(P)-bd_dom_sf"/>
</dbReference>